<protein>
    <submittedName>
        <fullName evidence="2">Uncharacterized protein</fullName>
    </submittedName>
</protein>
<keyword evidence="3" id="KW-1185">Reference proteome</keyword>
<organism evidence="2 3">
    <name type="scientific">Mesoterricola sediminis</name>
    <dbReference type="NCBI Taxonomy" id="2927980"/>
    <lineage>
        <taxon>Bacteria</taxon>
        <taxon>Pseudomonadati</taxon>
        <taxon>Acidobacteriota</taxon>
        <taxon>Holophagae</taxon>
        <taxon>Holophagales</taxon>
        <taxon>Holophagaceae</taxon>
        <taxon>Mesoterricola</taxon>
    </lineage>
</organism>
<name>A0AA48GWL7_9BACT</name>
<dbReference type="KEGG" id="msea:METESE_19630"/>
<evidence type="ECO:0000256" key="1">
    <source>
        <dbReference type="SAM" id="Phobius"/>
    </source>
</evidence>
<evidence type="ECO:0000313" key="2">
    <source>
        <dbReference type="EMBL" id="BDU77005.1"/>
    </source>
</evidence>
<reference evidence="2" key="1">
    <citation type="journal article" date="2023" name="Int. J. Syst. Evol. Microbiol.">
        <title>Mesoterricola silvestris gen. nov., sp. nov., Mesoterricola sediminis sp. nov., Geothrix oryzae sp. nov., Geothrix edaphica sp. nov., Geothrix rubra sp. nov., and Geothrix limicola sp. nov., six novel members of Acidobacteriota isolated from soils.</title>
        <authorList>
            <person name="Itoh H."/>
            <person name="Sugisawa Y."/>
            <person name="Mise K."/>
            <person name="Xu Z."/>
            <person name="Kuniyasu M."/>
            <person name="Ushijima N."/>
            <person name="Kawano K."/>
            <person name="Kobayashi E."/>
            <person name="Shiratori Y."/>
            <person name="Masuda Y."/>
            <person name="Senoo K."/>
        </authorList>
    </citation>
    <scope>NUCLEOTIDE SEQUENCE</scope>
    <source>
        <strain evidence="2">W786</strain>
    </source>
</reference>
<proteinExistence type="predicted"/>
<dbReference type="Proteomes" id="UP001228113">
    <property type="component" value="Chromosome"/>
</dbReference>
<keyword evidence="1" id="KW-0812">Transmembrane</keyword>
<accession>A0AA48GWL7</accession>
<dbReference type="AlphaFoldDB" id="A0AA48GWL7"/>
<dbReference type="EMBL" id="AP027081">
    <property type="protein sequence ID" value="BDU77005.1"/>
    <property type="molecule type" value="Genomic_DNA"/>
</dbReference>
<keyword evidence="1" id="KW-0472">Membrane</keyword>
<evidence type="ECO:0000313" key="3">
    <source>
        <dbReference type="Proteomes" id="UP001228113"/>
    </source>
</evidence>
<keyword evidence="1" id="KW-1133">Transmembrane helix</keyword>
<feature type="transmembrane region" description="Helical" evidence="1">
    <location>
        <begin position="112"/>
        <end position="133"/>
    </location>
</feature>
<dbReference type="RefSeq" id="WP_243346972.1">
    <property type="nucleotide sequence ID" value="NZ_AP027081.1"/>
</dbReference>
<feature type="transmembrane region" description="Helical" evidence="1">
    <location>
        <begin position="204"/>
        <end position="224"/>
    </location>
</feature>
<gene>
    <name evidence="2" type="ORF">METESE_19630</name>
</gene>
<sequence length="232" mass="25309">MHCPRCQHPQEDGLEACQACGVVFSRWPPPPRPVQTAPEDGGTWLQDLLWPEPAGSAGAVLARAFALAVLALLTVRVLAAPLTGPEAMGFLHWIDLPFHEAGHFVFSPFGTFLHILGGTLGQLLVPLLVAGAFARQRDPFGAGVGLWWMGQSFVDCAPYIADARARQLLLISGETGQTDWEGHDWYQLLDRTGLLSLDLTLARFAWILGALLMAAALAWGVWTLRRQWPGRA</sequence>